<accession>A0A9D1XM84</accession>
<evidence type="ECO:0000313" key="2">
    <source>
        <dbReference type="Proteomes" id="UP000886724"/>
    </source>
</evidence>
<dbReference type="InterPro" id="IPR025346">
    <property type="entry name" value="DUF4250"/>
</dbReference>
<gene>
    <name evidence="1" type="ORF">H9980_06660</name>
</gene>
<dbReference type="Pfam" id="PF14056">
    <property type="entry name" value="DUF4250"/>
    <property type="match status" value="1"/>
</dbReference>
<dbReference type="Proteomes" id="UP000886724">
    <property type="component" value="Unassembled WGS sequence"/>
</dbReference>
<dbReference type="EMBL" id="DXET01000144">
    <property type="protein sequence ID" value="HIX81636.1"/>
    <property type="molecule type" value="Genomic_DNA"/>
</dbReference>
<dbReference type="AlphaFoldDB" id="A0A9D1XM84"/>
<reference evidence="1" key="2">
    <citation type="submission" date="2021-04" db="EMBL/GenBank/DDBJ databases">
        <authorList>
            <person name="Gilroy R."/>
        </authorList>
    </citation>
    <scope>NUCLEOTIDE SEQUENCE</scope>
    <source>
        <strain evidence="1">ChiGjej1B1-14440</strain>
    </source>
</reference>
<reference evidence="1" key="1">
    <citation type="journal article" date="2021" name="PeerJ">
        <title>Extensive microbial diversity within the chicken gut microbiome revealed by metagenomics and culture.</title>
        <authorList>
            <person name="Gilroy R."/>
            <person name="Ravi A."/>
            <person name="Getino M."/>
            <person name="Pursley I."/>
            <person name="Horton D.L."/>
            <person name="Alikhan N.F."/>
            <person name="Baker D."/>
            <person name="Gharbi K."/>
            <person name="Hall N."/>
            <person name="Watson M."/>
            <person name="Adriaenssens E.M."/>
            <person name="Foster-Nyarko E."/>
            <person name="Jarju S."/>
            <person name="Secka A."/>
            <person name="Antonio M."/>
            <person name="Oren A."/>
            <person name="Chaudhuri R.R."/>
            <person name="La Ragione R."/>
            <person name="Hildebrand F."/>
            <person name="Pallen M.J."/>
        </authorList>
    </citation>
    <scope>NUCLEOTIDE SEQUENCE</scope>
    <source>
        <strain evidence="1">ChiGjej1B1-14440</strain>
    </source>
</reference>
<protein>
    <submittedName>
        <fullName evidence="1">DUF4250 domain-containing protein</fullName>
    </submittedName>
</protein>
<comment type="caution">
    <text evidence="1">The sequence shown here is derived from an EMBL/GenBank/DDBJ whole genome shotgun (WGS) entry which is preliminary data.</text>
</comment>
<organism evidence="1 2">
    <name type="scientific">Candidatus Erysipelatoclostridium merdavium</name>
    <dbReference type="NCBI Taxonomy" id="2838566"/>
    <lineage>
        <taxon>Bacteria</taxon>
        <taxon>Bacillati</taxon>
        <taxon>Bacillota</taxon>
        <taxon>Erysipelotrichia</taxon>
        <taxon>Erysipelotrichales</taxon>
        <taxon>Erysipelotrichales incertae sedis</taxon>
    </lineage>
</organism>
<sequence>MLPNDINMLVSMLNMKLRDDDMSLETVIEINDGNSEEIMNKLEANGFYYDESNNQIKAK</sequence>
<proteinExistence type="predicted"/>
<name>A0A9D1XM84_9FIRM</name>
<evidence type="ECO:0000313" key="1">
    <source>
        <dbReference type="EMBL" id="HIX81636.1"/>
    </source>
</evidence>